<dbReference type="InterPro" id="IPR051081">
    <property type="entry name" value="HTH_MetalResp_TranReg"/>
</dbReference>
<dbReference type="CDD" id="cd00090">
    <property type="entry name" value="HTH_ARSR"/>
    <property type="match status" value="1"/>
</dbReference>
<feature type="region of interest" description="Disordered" evidence="4">
    <location>
        <begin position="1"/>
        <end position="31"/>
    </location>
</feature>
<dbReference type="PROSITE" id="PS50987">
    <property type="entry name" value="HTH_ARSR_2"/>
    <property type="match status" value="1"/>
</dbReference>
<dbReference type="SMART" id="SM00418">
    <property type="entry name" value="HTH_ARSR"/>
    <property type="match status" value="1"/>
</dbReference>
<dbReference type="OrthoDB" id="3628603at2"/>
<dbReference type="PRINTS" id="PR00778">
    <property type="entry name" value="HTHARSR"/>
</dbReference>
<dbReference type="AlphaFoldDB" id="A0A3P3VUI7"/>
<dbReference type="Proteomes" id="UP000274391">
    <property type="component" value="Unassembled WGS sequence"/>
</dbReference>
<dbReference type="PANTHER" id="PTHR33154:SF33">
    <property type="entry name" value="TRANSCRIPTIONAL REPRESSOR SDPR"/>
    <property type="match status" value="1"/>
</dbReference>
<dbReference type="Pfam" id="PF12840">
    <property type="entry name" value="HTH_20"/>
    <property type="match status" value="1"/>
</dbReference>
<evidence type="ECO:0000313" key="6">
    <source>
        <dbReference type="EMBL" id="RRJ85987.1"/>
    </source>
</evidence>
<dbReference type="NCBIfam" id="NF033788">
    <property type="entry name" value="HTH_metalloreg"/>
    <property type="match status" value="1"/>
</dbReference>
<dbReference type="Gene3D" id="1.10.10.10">
    <property type="entry name" value="Winged helix-like DNA-binding domain superfamily/Winged helix DNA-binding domain"/>
    <property type="match status" value="1"/>
</dbReference>
<evidence type="ECO:0000256" key="1">
    <source>
        <dbReference type="ARBA" id="ARBA00023015"/>
    </source>
</evidence>
<dbReference type="PANTHER" id="PTHR33154">
    <property type="entry name" value="TRANSCRIPTIONAL REGULATOR, ARSR FAMILY"/>
    <property type="match status" value="1"/>
</dbReference>
<reference evidence="6 7" key="1">
    <citation type="submission" date="2018-11" db="EMBL/GenBank/DDBJ databases">
        <title>YIM 102482-1 draft genome.</title>
        <authorList>
            <person name="Li G."/>
            <person name="Jiang Y."/>
        </authorList>
    </citation>
    <scope>NUCLEOTIDE SEQUENCE [LARGE SCALE GENOMIC DNA]</scope>
    <source>
        <strain evidence="6 7">YIM 102482-1</strain>
    </source>
</reference>
<keyword evidence="7" id="KW-1185">Reference proteome</keyword>
<dbReference type="InterPro" id="IPR036388">
    <property type="entry name" value="WH-like_DNA-bd_sf"/>
</dbReference>
<evidence type="ECO:0000313" key="7">
    <source>
        <dbReference type="Proteomes" id="UP000274391"/>
    </source>
</evidence>
<evidence type="ECO:0000259" key="5">
    <source>
        <dbReference type="PROSITE" id="PS50987"/>
    </source>
</evidence>
<evidence type="ECO:0000256" key="4">
    <source>
        <dbReference type="SAM" id="MobiDB-lite"/>
    </source>
</evidence>
<dbReference type="GO" id="GO:0003700">
    <property type="term" value="F:DNA-binding transcription factor activity"/>
    <property type="evidence" value="ECO:0007669"/>
    <property type="project" value="InterPro"/>
</dbReference>
<dbReference type="InterPro" id="IPR036390">
    <property type="entry name" value="WH_DNA-bd_sf"/>
</dbReference>
<evidence type="ECO:0000256" key="3">
    <source>
        <dbReference type="ARBA" id="ARBA00023163"/>
    </source>
</evidence>
<protein>
    <submittedName>
        <fullName evidence="6">ArsR family transcriptional regulator</fullName>
    </submittedName>
</protein>
<dbReference type="InterPro" id="IPR001845">
    <property type="entry name" value="HTH_ArsR_DNA-bd_dom"/>
</dbReference>
<keyword evidence="1" id="KW-0805">Transcription regulation</keyword>
<organism evidence="6 7">
    <name type="scientific">Gulosibacter macacae</name>
    <dbReference type="NCBI Taxonomy" id="2488791"/>
    <lineage>
        <taxon>Bacteria</taxon>
        <taxon>Bacillati</taxon>
        <taxon>Actinomycetota</taxon>
        <taxon>Actinomycetes</taxon>
        <taxon>Micrococcales</taxon>
        <taxon>Microbacteriaceae</taxon>
        <taxon>Gulosibacter</taxon>
    </lineage>
</organism>
<keyword evidence="3" id="KW-0804">Transcription</keyword>
<accession>A0A3P3VUI7</accession>
<evidence type="ECO:0000256" key="2">
    <source>
        <dbReference type="ARBA" id="ARBA00023125"/>
    </source>
</evidence>
<name>A0A3P3VUI7_9MICO</name>
<feature type="compositionally biased region" description="Basic and acidic residues" evidence="4">
    <location>
        <begin position="1"/>
        <end position="12"/>
    </location>
</feature>
<feature type="domain" description="HTH arsR-type" evidence="5">
    <location>
        <begin position="36"/>
        <end position="129"/>
    </location>
</feature>
<dbReference type="SUPFAM" id="SSF46785">
    <property type="entry name" value="Winged helix' DNA-binding domain"/>
    <property type="match status" value="1"/>
</dbReference>
<gene>
    <name evidence="6" type="ORF">EG850_10625</name>
</gene>
<sequence length="135" mass="15078">MSRWQRALERRARNAHRSLQSTARRRLRRRAGTARVNGAEPNTLAYEFRVLADPTRLRILDLCREPATVSSLVDQLGLAQSTVSHHVKVLLDAGFVSSERSGTWSHYCAEPARLRELAAMISPDAEAANEEGARS</sequence>
<dbReference type="GO" id="GO:0003677">
    <property type="term" value="F:DNA binding"/>
    <property type="evidence" value="ECO:0007669"/>
    <property type="project" value="UniProtKB-KW"/>
</dbReference>
<comment type="caution">
    <text evidence="6">The sequence shown here is derived from an EMBL/GenBank/DDBJ whole genome shotgun (WGS) entry which is preliminary data.</text>
</comment>
<proteinExistence type="predicted"/>
<keyword evidence="2" id="KW-0238">DNA-binding</keyword>
<dbReference type="EMBL" id="RQVS01000013">
    <property type="protein sequence ID" value="RRJ85987.1"/>
    <property type="molecule type" value="Genomic_DNA"/>
</dbReference>
<dbReference type="InterPro" id="IPR011991">
    <property type="entry name" value="ArsR-like_HTH"/>
</dbReference>